<comment type="caution">
    <text evidence="1">The sequence shown here is derived from an EMBL/GenBank/DDBJ whole genome shotgun (WGS) entry which is preliminary data.</text>
</comment>
<reference evidence="1 2" key="1">
    <citation type="submission" date="2018-02" db="EMBL/GenBank/DDBJ databases">
        <title>Genome sequences of Apibacter spp., gut symbionts of Asian honey bees.</title>
        <authorList>
            <person name="Kwong W.K."/>
            <person name="Steele M.I."/>
            <person name="Moran N.A."/>
        </authorList>
    </citation>
    <scope>NUCLEOTIDE SEQUENCE [LARGE SCALE GENOMIC DNA]</scope>
    <source>
        <strain evidence="2">wkB301</strain>
    </source>
</reference>
<evidence type="ECO:0000313" key="2">
    <source>
        <dbReference type="Proteomes" id="UP000238042"/>
    </source>
</evidence>
<dbReference type="AlphaFoldDB" id="A0A2S8AEB3"/>
<dbReference type="RefSeq" id="WP_105246739.1">
    <property type="nucleotide sequence ID" value="NZ_PSZM01000036.1"/>
</dbReference>
<accession>A0A2S8AEB3</accession>
<dbReference type="Proteomes" id="UP000238042">
    <property type="component" value="Unassembled WGS sequence"/>
</dbReference>
<proteinExistence type="predicted"/>
<protein>
    <submittedName>
        <fullName evidence="1">Uncharacterized protein</fullName>
    </submittedName>
</protein>
<name>A0A2S8AEB3_9FLAO</name>
<evidence type="ECO:0000313" key="1">
    <source>
        <dbReference type="EMBL" id="PQL93174.1"/>
    </source>
</evidence>
<keyword evidence="2" id="KW-1185">Reference proteome</keyword>
<dbReference type="EMBL" id="PSZM01000036">
    <property type="protein sequence ID" value="PQL93174.1"/>
    <property type="molecule type" value="Genomic_DNA"/>
</dbReference>
<gene>
    <name evidence="1" type="ORF">C4S77_05810</name>
</gene>
<sequence>MIKYIKIKWTIVFLFLYVFNFGQSQKEYKLISKHDKSDFRYKLFKKFKHSIYSEEIRKAFTPKKGKYDVYFFISEELGNSYDGTQKLFHDYLILKTEPKTKIIKDAFQYTIEWTDDPSLDLYRLTENTIHLKNHLNLDLLKMKSQAPYAWIKNENPYLLDGGQLIIE</sequence>
<organism evidence="1 2">
    <name type="scientific">Apibacter adventoris</name>
    <dbReference type="NCBI Taxonomy" id="1679466"/>
    <lineage>
        <taxon>Bacteria</taxon>
        <taxon>Pseudomonadati</taxon>
        <taxon>Bacteroidota</taxon>
        <taxon>Flavobacteriia</taxon>
        <taxon>Flavobacteriales</taxon>
        <taxon>Weeksellaceae</taxon>
        <taxon>Apibacter</taxon>
    </lineage>
</organism>
<dbReference type="OrthoDB" id="713342at2"/>